<feature type="compositionally biased region" description="Low complexity" evidence="1">
    <location>
        <begin position="152"/>
        <end position="166"/>
    </location>
</feature>
<dbReference type="Pfam" id="PF14559">
    <property type="entry name" value="TPR_19"/>
    <property type="match status" value="1"/>
</dbReference>
<evidence type="ECO:0000313" key="3">
    <source>
        <dbReference type="EMBL" id="ATB31042.1"/>
    </source>
</evidence>
<proteinExistence type="predicted"/>
<protein>
    <recommendedName>
        <fullName evidence="5">Tetratricopeptide repeat protein</fullName>
    </recommendedName>
</protein>
<dbReference type="RefSeq" id="WP_095979421.1">
    <property type="nucleotide sequence ID" value="NZ_CP022163.1"/>
</dbReference>
<keyword evidence="4" id="KW-1185">Reference proteome</keyword>
<feature type="region of interest" description="Disordered" evidence="1">
    <location>
        <begin position="147"/>
        <end position="166"/>
    </location>
</feature>
<dbReference type="InterPro" id="IPR011990">
    <property type="entry name" value="TPR-like_helical_dom_sf"/>
</dbReference>
<evidence type="ECO:0000313" key="4">
    <source>
        <dbReference type="Proteomes" id="UP000217289"/>
    </source>
</evidence>
<name>A0A250IIP1_9BACT</name>
<accession>A0A250IIP1</accession>
<dbReference type="Proteomes" id="UP000217289">
    <property type="component" value="Chromosome"/>
</dbReference>
<feature type="chain" id="PRO_5012242051" description="Tetratricopeptide repeat protein" evidence="2">
    <location>
        <begin position="20"/>
        <end position="304"/>
    </location>
</feature>
<dbReference type="SUPFAM" id="SSF48452">
    <property type="entry name" value="TPR-like"/>
    <property type="match status" value="1"/>
</dbReference>
<sequence length="304" mass="32756">MTLRFLCCFLLFAPLATWAAPVRGIDSYARGDYEKAISSLRQEVENAALSDKDRARARTYLAASLYARGLMDEAREQLEELARRHPEQRVDSARFPPDFVALADLAQKTVETERLREQARAEEAEQRRLLAEQAQARDAERQRLLAEERARPAQASPSSSSAKAPSSFRFRPELVGFSDIGGVLVSGAEAGRPSLGLGAGVTLGVGGWEVGARFLPAPESRWGLSVEAGYAFGRGSLQPRVALRGTGVRGVGVGGGAVVGLRLTPVSRFTLLADVGAERFRIPEGAPYRALVVTASVGVGFNLF</sequence>
<evidence type="ECO:0000256" key="1">
    <source>
        <dbReference type="SAM" id="MobiDB-lite"/>
    </source>
</evidence>
<dbReference type="Gene3D" id="1.25.40.10">
    <property type="entry name" value="Tetratricopeptide repeat domain"/>
    <property type="match status" value="1"/>
</dbReference>
<gene>
    <name evidence="3" type="ORF">MEBOL_004504</name>
</gene>
<dbReference type="EMBL" id="CP022163">
    <property type="protein sequence ID" value="ATB31042.1"/>
    <property type="molecule type" value="Genomic_DNA"/>
</dbReference>
<reference evidence="3 4" key="1">
    <citation type="submission" date="2017-06" db="EMBL/GenBank/DDBJ databases">
        <authorList>
            <person name="Kim H.J."/>
            <person name="Triplett B.A."/>
        </authorList>
    </citation>
    <scope>NUCLEOTIDE SEQUENCE [LARGE SCALE GENOMIC DNA]</scope>
    <source>
        <strain evidence="3 4">DSM 14713</strain>
    </source>
</reference>
<dbReference type="AlphaFoldDB" id="A0A250IIP1"/>
<evidence type="ECO:0000256" key="2">
    <source>
        <dbReference type="SAM" id="SignalP"/>
    </source>
</evidence>
<evidence type="ECO:0008006" key="5">
    <source>
        <dbReference type="Google" id="ProtNLM"/>
    </source>
</evidence>
<dbReference type="KEGG" id="mbd:MEBOL_004504"/>
<dbReference type="OrthoDB" id="5519935at2"/>
<organism evidence="3 4">
    <name type="scientific">Melittangium boletus DSM 14713</name>
    <dbReference type="NCBI Taxonomy" id="1294270"/>
    <lineage>
        <taxon>Bacteria</taxon>
        <taxon>Pseudomonadati</taxon>
        <taxon>Myxococcota</taxon>
        <taxon>Myxococcia</taxon>
        <taxon>Myxococcales</taxon>
        <taxon>Cystobacterineae</taxon>
        <taxon>Archangiaceae</taxon>
        <taxon>Melittangium</taxon>
    </lineage>
</organism>
<feature type="signal peptide" evidence="2">
    <location>
        <begin position="1"/>
        <end position="19"/>
    </location>
</feature>
<keyword evidence="2" id="KW-0732">Signal</keyword>